<keyword evidence="1" id="KW-0732">Signal</keyword>
<dbReference type="Proteomes" id="UP001055117">
    <property type="component" value="Unassembled WGS sequence"/>
</dbReference>
<sequence length="80" mass="8571">MRFTHALTVVALVSAPFVAGTAMAGEPLNLTPPLYREQARTIRQTRATSDMLTTPQPVIAAKPVEARRVVEVVAEASAAR</sequence>
<keyword evidence="3" id="KW-1185">Reference proteome</keyword>
<gene>
    <name evidence="2" type="ORF">AFCDBAGC_3959</name>
</gene>
<proteinExistence type="predicted"/>
<reference evidence="2 3" key="1">
    <citation type="journal article" date="2021" name="Front. Microbiol.">
        <title>Comprehensive Comparative Genomics and Phenotyping of Methylobacterium Species.</title>
        <authorList>
            <person name="Alessa O."/>
            <person name="Ogura Y."/>
            <person name="Fujitani Y."/>
            <person name="Takami H."/>
            <person name="Hayashi T."/>
            <person name="Sahin N."/>
            <person name="Tani A."/>
        </authorList>
    </citation>
    <scope>NUCLEOTIDE SEQUENCE [LARGE SCALE GENOMIC DNA]</scope>
    <source>
        <strain evidence="2 3">DSM 23679</strain>
    </source>
</reference>
<evidence type="ECO:0008006" key="4">
    <source>
        <dbReference type="Google" id="ProtNLM"/>
    </source>
</evidence>
<feature type="signal peptide" evidence="1">
    <location>
        <begin position="1"/>
        <end position="24"/>
    </location>
</feature>
<protein>
    <recommendedName>
        <fullName evidence="4">DUF4148 domain-containing protein</fullName>
    </recommendedName>
</protein>
<dbReference type="EMBL" id="BPQG01000065">
    <property type="protein sequence ID" value="GJD46079.1"/>
    <property type="molecule type" value="Genomic_DNA"/>
</dbReference>
<evidence type="ECO:0000313" key="3">
    <source>
        <dbReference type="Proteomes" id="UP001055117"/>
    </source>
</evidence>
<name>A0ABQ4QLK5_9HYPH</name>
<organism evidence="2 3">
    <name type="scientific">Methylobacterium cerastii</name>
    <dbReference type="NCBI Taxonomy" id="932741"/>
    <lineage>
        <taxon>Bacteria</taxon>
        <taxon>Pseudomonadati</taxon>
        <taxon>Pseudomonadota</taxon>
        <taxon>Alphaproteobacteria</taxon>
        <taxon>Hyphomicrobiales</taxon>
        <taxon>Methylobacteriaceae</taxon>
        <taxon>Methylobacterium</taxon>
    </lineage>
</organism>
<evidence type="ECO:0000256" key="1">
    <source>
        <dbReference type="SAM" id="SignalP"/>
    </source>
</evidence>
<dbReference type="RefSeq" id="WP_147752071.1">
    <property type="nucleotide sequence ID" value="NZ_BPQG01000065.1"/>
</dbReference>
<feature type="chain" id="PRO_5045119261" description="DUF4148 domain-containing protein" evidence="1">
    <location>
        <begin position="25"/>
        <end position="80"/>
    </location>
</feature>
<comment type="caution">
    <text evidence="2">The sequence shown here is derived from an EMBL/GenBank/DDBJ whole genome shotgun (WGS) entry which is preliminary data.</text>
</comment>
<accession>A0ABQ4QLK5</accession>
<evidence type="ECO:0000313" key="2">
    <source>
        <dbReference type="EMBL" id="GJD46079.1"/>
    </source>
</evidence>